<feature type="binding site" evidence="10">
    <location>
        <position position="64"/>
    </location>
    <ligand>
        <name>substrate</name>
    </ligand>
</feature>
<feature type="binding site" evidence="10">
    <location>
        <position position="174"/>
    </location>
    <ligand>
        <name>substrate</name>
    </ligand>
</feature>
<keyword evidence="5 10" id="KW-0963">Cytoplasm</keyword>
<comment type="function">
    <text evidence="2 10">Catalyzes the isomerization of sedoheptulose 7-phosphate in D-glycero-D-manno-heptose 7-phosphate.</text>
</comment>
<evidence type="ECO:0000256" key="7">
    <source>
        <dbReference type="ARBA" id="ARBA00022833"/>
    </source>
</evidence>
<comment type="catalytic activity">
    <reaction evidence="1 10">
        <text>2 D-sedoheptulose 7-phosphate = D-glycero-alpha-D-manno-heptose 7-phosphate + D-glycero-beta-D-manno-heptose 7-phosphate</text>
        <dbReference type="Rhea" id="RHEA:27489"/>
        <dbReference type="ChEBI" id="CHEBI:57483"/>
        <dbReference type="ChEBI" id="CHEBI:60203"/>
        <dbReference type="ChEBI" id="CHEBI:60204"/>
        <dbReference type="EC" id="5.3.1.28"/>
    </reaction>
</comment>
<organism evidence="12 13">
    <name type="scientific">Candidatus Competibacter denitrificans Run_A_D11</name>
    <dbReference type="NCBI Taxonomy" id="1400863"/>
    <lineage>
        <taxon>Bacteria</taxon>
        <taxon>Pseudomonadati</taxon>
        <taxon>Pseudomonadota</taxon>
        <taxon>Gammaproteobacteria</taxon>
        <taxon>Candidatus Competibacteraceae</taxon>
        <taxon>Candidatus Competibacter</taxon>
    </lineage>
</organism>
<dbReference type="PANTHER" id="PTHR30390">
    <property type="entry name" value="SEDOHEPTULOSE 7-PHOSPHATE ISOMERASE / DNAA INITIATOR-ASSOCIATING FACTOR FOR REPLICATION INITIATION"/>
    <property type="match status" value="1"/>
</dbReference>
<feature type="binding site" evidence="10">
    <location>
        <position position="182"/>
    </location>
    <ligand>
        <name>Zn(2+)</name>
        <dbReference type="ChEBI" id="CHEBI:29105"/>
    </ligand>
</feature>
<evidence type="ECO:0000256" key="4">
    <source>
        <dbReference type="ARBA" id="ARBA00009894"/>
    </source>
</evidence>
<name>W6M430_9GAMM</name>
<dbReference type="PROSITE" id="PS51464">
    <property type="entry name" value="SIS"/>
    <property type="match status" value="1"/>
</dbReference>
<dbReference type="Proteomes" id="UP000035760">
    <property type="component" value="Unassembled WGS sequence"/>
</dbReference>
<dbReference type="PANTHER" id="PTHR30390:SF6">
    <property type="entry name" value="DNAA INITIATOR-ASSOCIATING PROTEIN DIAA"/>
    <property type="match status" value="1"/>
</dbReference>
<dbReference type="EMBL" id="CBTJ020000020">
    <property type="protein sequence ID" value="CDI01294.1"/>
    <property type="molecule type" value="Genomic_DNA"/>
</dbReference>
<comment type="caution">
    <text evidence="12">The sequence shown here is derived from an EMBL/GenBank/DDBJ whole genome shotgun (WGS) entry which is preliminary data.</text>
</comment>
<dbReference type="InterPro" id="IPR001347">
    <property type="entry name" value="SIS_dom"/>
</dbReference>
<keyword evidence="7 10" id="KW-0862">Zinc</keyword>
<evidence type="ECO:0000256" key="8">
    <source>
        <dbReference type="ARBA" id="ARBA00023235"/>
    </source>
</evidence>
<feature type="binding site" evidence="10">
    <location>
        <begin position="51"/>
        <end position="53"/>
    </location>
    <ligand>
        <name>substrate</name>
    </ligand>
</feature>
<keyword evidence="6 10" id="KW-0479">Metal-binding</keyword>
<comment type="miscellaneous">
    <text evidence="10">The reaction produces a racemic mixture of D-glycero-alpha-D-manno-heptose 7-phosphate and D-glycero-beta-D-manno-heptose 7-phosphate.</text>
</comment>
<feature type="domain" description="SIS" evidence="11">
    <location>
        <begin position="36"/>
        <end position="198"/>
    </location>
</feature>
<comment type="similarity">
    <text evidence="4 10">Belongs to the SIS family. GmhA subfamily.</text>
</comment>
<comment type="cofactor">
    <cofactor evidence="10">
        <name>Zn(2+)</name>
        <dbReference type="ChEBI" id="CHEBI:29105"/>
    </cofactor>
    <text evidence="10">Binds 1 zinc ion per subunit.</text>
</comment>
<evidence type="ECO:0000313" key="12">
    <source>
        <dbReference type="EMBL" id="CDI01294.1"/>
    </source>
</evidence>
<evidence type="ECO:0000256" key="9">
    <source>
        <dbReference type="ARBA" id="ARBA00023277"/>
    </source>
</evidence>
<evidence type="ECO:0000256" key="2">
    <source>
        <dbReference type="ARBA" id="ARBA00003172"/>
    </source>
</evidence>
<dbReference type="EC" id="5.3.1.28" evidence="10"/>
<dbReference type="AlphaFoldDB" id="W6M430"/>
<dbReference type="GO" id="GO:2001061">
    <property type="term" value="P:D-glycero-D-manno-heptose 7-phosphate biosynthetic process"/>
    <property type="evidence" value="ECO:0007669"/>
    <property type="project" value="UniProtKB-UniPathway"/>
</dbReference>
<dbReference type="InterPro" id="IPR004515">
    <property type="entry name" value="Phosphoheptose_Isoase"/>
</dbReference>
<evidence type="ECO:0000259" key="11">
    <source>
        <dbReference type="PROSITE" id="PS51464"/>
    </source>
</evidence>
<dbReference type="SUPFAM" id="SSF53697">
    <property type="entry name" value="SIS domain"/>
    <property type="match status" value="1"/>
</dbReference>
<keyword evidence="9 10" id="KW-0119">Carbohydrate metabolism</keyword>
<sequence length="198" mass="21047">MDLLTRISGHFAASLQSKQRTLEVMGPQIARAADYLAQQFRQGKKVLVCGNGGSAADAQHFAAELVNRFEIERPGLPAIALTTDSSALTSIGNDDAFEQIFARQVQALGNTGDVLLAISTSGNSPNVLAAMAVARRMGMATVALTGGNGGRISRQITAQDIEIRVAATTTARIQEIHILVIHCLCDGVDWLLFGKEQT</sequence>
<dbReference type="STRING" id="1400863.BN873_150082"/>
<feature type="binding site" evidence="10">
    <location>
        <begin position="93"/>
        <end position="94"/>
    </location>
    <ligand>
        <name>substrate</name>
    </ligand>
</feature>
<dbReference type="InterPro" id="IPR050099">
    <property type="entry name" value="SIS_GmhA/DiaA_subfam"/>
</dbReference>
<comment type="subcellular location">
    <subcellularLocation>
        <location evidence="3 10">Cytoplasm</location>
    </subcellularLocation>
</comment>
<feature type="binding site" evidence="10">
    <location>
        <begin position="119"/>
        <end position="121"/>
    </location>
    <ligand>
        <name>substrate</name>
    </ligand>
</feature>
<dbReference type="GO" id="GO:0005975">
    <property type="term" value="P:carbohydrate metabolic process"/>
    <property type="evidence" value="ECO:0007669"/>
    <property type="project" value="UniProtKB-UniRule"/>
</dbReference>
<dbReference type="GO" id="GO:0008270">
    <property type="term" value="F:zinc ion binding"/>
    <property type="evidence" value="ECO:0007669"/>
    <property type="project" value="UniProtKB-UniRule"/>
</dbReference>
<evidence type="ECO:0000256" key="5">
    <source>
        <dbReference type="ARBA" id="ARBA00022490"/>
    </source>
</evidence>
<dbReference type="HAMAP" id="MF_00067">
    <property type="entry name" value="GmhA"/>
    <property type="match status" value="1"/>
</dbReference>
<reference evidence="12" key="1">
    <citation type="submission" date="2013-07" db="EMBL/GenBank/DDBJ databases">
        <authorList>
            <person name="McIlroy S."/>
        </authorList>
    </citation>
    <scope>NUCLEOTIDE SEQUENCE [LARGE SCALE GENOMIC DNA]</scope>
    <source>
        <strain evidence="12">Run_A_D11</strain>
    </source>
</reference>
<dbReference type="RefSeq" id="WP_048670408.1">
    <property type="nucleotide sequence ID" value="NZ_CBTJ020000020.1"/>
</dbReference>
<keyword evidence="13" id="KW-1185">Reference proteome</keyword>
<dbReference type="GO" id="GO:0005737">
    <property type="term" value="C:cytoplasm"/>
    <property type="evidence" value="ECO:0007669"/>
    <property type="project" value="UniProtKB-SubCell"/>
</dbReference>
<evidence type="ECO:0000256" key="3">
    <source>
        <dbReference type="ARBA" id="ARBA00004496"/>
    </source>
</evidence>
<proteinExistence type="inferred from homology"/>
<dbReference type="InterPro" id="IPR046348">
    <property type="entry name" value="SIS_dom_sf"/>
</dbReference>
<dbReference type="CDD" id="cd05006">
    <property type="entry name" value="SIS_GmhA"/>
    <property type="match status" value="1"/>
</dbReference>
<dbReference type="OrthoDB" id="9810929at2"/>
<reference evidence="12" key="2">
    <citation type="submission" date="2014-03" db="EMBL/GenBank/DDBJ databases">
        <title>Candidatus Competibacter-lineage genomes retrieved from metagenomes reveal functional metabolic diversity.</title>
        <authorList>
            <person name="McIlroy S.J."/>
            <person name="Albertsen M."/>
            <person name="Andresen E.K."/>
            <person name="Saunders A.M."/>
            <person name="Kristiansen R."/>
            <person name="Stokholm-Bjerregaard M."/>
            <person name="Nielsen K.L."/>
            <person name="Nielsen P.H."/>
        </authorList>
    </citation>
    <scope>NUCLEOTIDE SEQUENCE</scope>
    <source>
        <strain evidence="12">Run_A_D11</strain>
    </source>
</reference>
<dbReference type="Pfam" id="PF13580">
    <property type="entry name" value="SIS_2"/>
    <property type="match status" value="1"/>
</dbReference>
<dbReference type="GO" id="GO:0097367">
    <property type="term" value="F:carbohydrate derivative binding"/>
    <property type="evidence" value="ECO:0007669"/>
    <property type="project" value="InterPro"/>
</dbReference>
<evidence type="ECO:0000256" key="10">
    <source>
        <dbReference type="HAMAP-Rule" id="MF_00067"/>
    </source>
</evidence>
<dbReference type="UniPathway" id="UPA00041">
    <property type="reaction ID" value="UER00436"/>
</dbReference>
<dbReference type="InterPro" id="IPR035461">
    <property type="entry name" value="GmhA/DiaA"/>
</dbReference>
<evidence type="ECO:0000256" key="1">
    <source>
        <dbReference type="ARBA" id="ARBA00000348"/>
    </source>
</evidence>
<feature type="binding site" evidence="10">
    <location>
        <position position="174"/>
    </location>
    <ligand>
        <name>Zn(2+)</name>
        <dbReference type="ChEBI" id="CHEBI:29105"/>
    </ligand>
</feature>
<evidence type="ECO:0000313" key="13">
    <source>
        <dbReference type="Proteomes" id="UP000035760"/>
    </source>
</evidence>
<feature type="binding site" evidence="10">
    <location>
        <position position="64"/>
    </location>
    <ligand>
        <name>Zn(2+)</name>
        <dbReference type="ChEBI" id="CHEBI:29105"/>
    </ligand>
</feature>
<comment type="subunit">
    <text evidence="10">Homotetramer.</text>
</comment>
<evidence type="ECO:0000256" key="6">
    <source>
        <dbReference type="ARBA" id="ARBA00022723"/>
    </source>
</evidence>
<accession>W6M430</accession>
<dbReference type="Gene3D" id="3.40.50.10490">
    <property type="entry name" value="Glucose-6-phosphate isomerase like protein, domain 1"/>
    <property type="match status" value="1"/>
</dbReference>
<feature type="binding site" evidence="10">
    <location>
        <position position="124"/>
    </location>
    <ligand>
        <name>substrate</name>
    </ligand>
</feature>
<gene>
    <name evidence="12" type="primary">yraO</name>
    <name evidence="10" type="synonym">gmhA</name>
    <name evidence="12" type="ORF">BN873_150082</name>
</gene>
<dbReference type="NCBIfam" id="NF010546">
    <property type="entry name" value="PRK13936.1"/>
    <property type="match status" value="1"/>
</dbReference>
<comment type="pathway">
    <text evidence="10">Carbohydrate biosynthesis; D-glycero-D-manno-heptose 7-phosphate biosynthesis; D-glycero-alpha-D-manno-heptose 7-phosphate and D-glycero-beta-D-manno-heptose 7-phosphate from sedoheptulose 7-phosphate: step 1/1.</text>
</comment>
<protein>
    <recommendedName>
        <fullName evidence="10">Phosphoheptose isomerase</fullName>
        <ecNumber evidence="10">5.3.1.28</ecNumber>
    </recommendedName>
    <alternativeName>
        <fullName evidence="10">Sedoheptulose 7-phosphate isomerase</fullName>
    </alternativeName>
</protein>
<keyword evidence="8 10" id="KW-0413">Isomerase</keyword>
<feature type="binding site" evidence="10">
    <location>
        <position position="60"/>
    </location>
    <ligand>
        <name>Zn(2+)</name>
        <dbReference type="ChEBI" id="CHEBI:29105"/>
    </ligand>
</feature>
<dbReference type="GO" id="GO:0008968">
    <property type="term" value="F:D-sedoheptulose 7-phosphate isomerase activity"/>
    <property type="evidence" value="ECO:0007669"/>
    <property type="project" value="UniProtKB-UniRule"/>
</dbReference>